<keyword evidence="8" id="KW-1133">Transmembrane helix</keyword>
<comment type="cofactor">
    <cofactor evidence="1">
        <name>Zn(2+)</name>
        <dbReference type="ChEBI" id="CHEBI:29105"/>
    </cofactor>
</comment>
<dbReference type="Proteomes" id="UP000187735">
    <property type="component" value="Chromosome"/>
</dbReference>
<evidence type="ECO:0000259" key="12">
    <source>
        <dbReference type="Pfam" id="PF01435"/>
    </source>
</evidence>
<keyword evidence="4" id="KW-0812">Transmembrane</keyword>
<dbReference type="KEGG" id="fmr:Fuma_01915"/>
<evidence type="ECO:0000256" key="5">
    <source>
        <dbReference type="ARBA" id="ARBA00022723"/>
    </source>
</evidence>
<dbReference type="Gene3D" id="3.30.2010.10">
    <property type="entry name" value="Metalloproteases ('zincins'), catalytic domain"/>
    <property type="match status" value="1"/>
</dbReference>
<evidence type="ECO:0000256" key="11">
    <source>
        <dbReference type="SAM" id="MobiDB-lite"/>
    </source>
</evidence>
<dbReference type="RefSeq" id="WP_083731928.1">
    <property type="nucleotide sequence ID" value="NZ_CP017641.1"/>
</dbReference>
<accession>A0A1P8WDZ3</accession>
<dbReference type="InterPro" id="IPR050083">
    <property type="entry name" value="HtpX_protease"/>
</dbReference>
<keyword evidence="3" id="KW-0645">Protease</keyword>
<keyword evidence="9" id="KW-0482">Metalloprotease</keyword>
<dbReference type="AlphaFoldDB" id="A0A1P8WDZ3"/>
<name>A0A1P8WDZ3_9PLAN</name>
<dbReference type="PANTHER" id="PTHR43221:SF2">
    <property type="entry name" value="PROTEASE HTPX HOMOLOG"/>
    <property type="match status" value="1"/>
</dbReference>
<evidence type="ECO:0000256" key="3">
    <source>
        <dbReference type="ARBA" id="ARBA00022670"/>
    </source>
</evidence>
<feature type="domain" description="Peptidase M48" evidence="12">
    <location>
        <begin position="110"/>
        <end position="171"/>
    </location>
</feature>
<evidence type="ECO:0000256" key="4">
    <source>
        <dbReference type="ARBA" id="ARBA00022692"/>
    </source>
</evidence>
<feature type="region of interest" description="Disordered" evidence="11">
    <location>
        <begin position="362"/>
        <end position="391"/>
    </location>
</feature>
<dbReference type="STRING" id="1891926.Fuma_01915"/>
<keyword evidence="5" id="KW-0479">Metal-binding</keyword>
<keyword evidence="2" id="KW-1003">Cell membrane</keyword>
<dbReference type="GO" id="GO:0006508">
    <property type="term" value="P:proteolysis"/>
    <property type="evidence" value="ECO:0007669"/>
    <property type="project" value="UniProtKB-KW"/>
</dbReference>
<keyword evidence="10" id="KW-0472">Membrane</keyword>
<evidence type="ECO:0000256" key="6">
    <source>
        <dbReference type="ARBA" id="ARBA00022801"/>
    </source>
</evidence>
<dbReference type="EMBL" id="CP017641">
    <property type="protein sequence ID" value="APZ92305.1"/>
    <property type="molecule type" value="Genomic_DNA"/>
</dbReference>
<evidence type="ECO:0000313" key="13">
    <source>
        <dbReference type="EMBL" id="APZ92305.1"/>
    </source>
</evidence>
<dbReference type="InterPro" id="IPR001915">
    <property type="entry name" value="Peptidase_M48"/>
</dbReference>
<organism evidence="13 14">
    <name type="scientific">Fuerstiella marisgermanici</name>
    <dbReference type="NCBI Taxonomy" id="1891926"/>
    <lineage>
        <taxon>Bacteria</taxon>
        <taxon>Pseudomonadati</taxon>
        <taxon>Planctomycetota</taxon>
        <taxon>Planctomycetia</taxon>
        <taxon>Planctomycetales</taxon>
        <taxon>Planctomycetaceae</taxon>
        <taxon>Fuerstiella</taxon>
    </lineage>
</organism>
<evidence type="ECO:0000256" key="1">
    <source>
        <dbReference type="ARBA" id="ARBA00001947"/>
    </source>
</evidence>
<dbReference type="OrthoDB" id="271491at2"/>
<keyword evidence="6" id="KW-0378">Hydrolase</keyword>
<evidence type="ECO:0000256" key="8">
    <source>
        <dbReference type="ARBA" id="ARBA00022989"/>
    </source>
</evidence>
<dbReference type="GO" id="GO:0046872">
    <property type="term" value="F:metal ion binding"/>
    <property type="evidence" value="ECO:0007669"/>
    <property type="project" value="UniProtKB-KW"/>
</dbReference>
<dbReference type="GO" id="GO:0004222">
    <property type="term" value="F:metalloendopeptidase activity"/>
    <property type="evidence" value="ECO:0007669"/>
    <property type="project" value="InterPro"/>
</dbReference>
<feature type="compositionally biased region" description="Polar residues" evidence="11">
    <location>
        <begin position="379"/>
        <end position="391"/>
    </location>
</feature>
<dbReference type="Pfam" id="PF01435">
    <property type="entry name" value="Peptidase_M48"/>
    <property type="match status" value="1"/>
</dbReference>
<sequence length="472" mass="53024">MLVSSSTSLHRIRVVMYDPPVMADQQNTPLRTGQNEAALRPPVAAREFLTAYHRELRHYLQHHRLKLYNWFGETRRRADAYEASKLNLLKTAYRLDRDSAAVLYLQCDAIAARMGLSVPVTLYQAQQSSGLNAGMTWLPGEAHIVLHGPLQETLTEREMEALLAHELAHYELLSIDDGEFHIVDEVLSAMTNDANSGDAESRTWRNYKLYTELYCDRRAAMITEDIDACICCLLKIETGQSAVNADAYLQQAEEILEKERAGSDGVTHPEMYIRAKSLKFWADDPATCDEKVKPLIEGPLQLATLDLLQQQSLARITKSFLQDFLKPEWLQTPVLIGHAKRFFEDFTVPDAAEESVHSDVADFAKNPDAPPTPSTPPSHGNSGESHYDAQSNNNGEELKSYFCYLLLDFATCDPDLEEAALAAAVVFADKLKLRKPFDKLCADELKIGKRTLHRVQKEAKEIVLAAETEFVA</sequence>
<evidence type="ECO:0000256" key="9">
    <source>
        <dbReference type="ARBA" id="ARBA00023049"/>
    </source>
</evidence>
<evidence type="ECO:0000256" key="7">
    <source>
        <dbReference type="ARBA" id="ARBA00022833"/>
    </source>
</evidence>
<keyword evidence="7" id="KW-0862">Zinc</keyword>
<evidence type="ECO:0000313" key="14">
    <source>
        <dbReference type="Proteomes" id="UP000187735"/>
    </source>
</evidence>
<dbReference type="PANTHER" id="PTHR43221">
    <property type="entry name" value="PROTEASE HTPX"/>
    <property type="match status" value="1"/>
</dbReference>
<evidence type="ECO:0000256" key="10">
    <source>
        <dbReference type="ARBA" id="ARBA00023136"/>
    </source>
</evidence>
<evidence type="ECO:0000256" key="2">
    <source>
        <dbReference type="ARBA" id="ARBA00022475"/>
    </source>
</evidence>
<protein>
    <recommendedName>
        <fullName evidence="12">Peptidase M48 domain-containing protein</fullName>
    </recommendedName>
</protein>
<reference evidence="13 14" key="1">
    <citation type="journal article" date="2016" name="Front. Microbiol.">
        <title>Fuerstia marisgermanicae gen. nov., sp. nov., an Unusual Member of the Phylum Planctomycetes from the German Wadden Sea.</title>
        <authorList>
            <person name="Kohn T."/>
            <person name="Heuer A."/>
            <person name="Jogler M."/>
            <person name="Vollmers J."/>
            <person name="Boedeker C."/>
            <person name="Bunk B."/>
            <person name="Rast P."/>
            <person name="Borchert D."/>
            <person name="Glockner I."/>
            <person name="Freese H.M."/>
            <person name="Klenk H.P."/>
            <person name="Overmann J."/>
            <person name="Kaster A.K."/>
            <person name="Rohde M."/>
            <person name="Wiegand S."/>
            <person name="Jogler C."/>
        </authorList>
    </citation>
    <scope>NUCLEOTIDE SEQUENCE [LARGE SCALE GENOMIC DNA]</scope>
    <source>
        <strain evidence="13 14">NH11</strain>
    </source>
</reference>
<gene>
    <name evidence="13" type="ORF">Fuma_01915</name>
</gene>
<proteinExistence type="predicted"/>
<keyword evidence="14" id="KW-1185">Reference proteome</keyword>